<dbReference type="Pfam" id="PF05347">
    <property type="entry name" value="Complex1_LYR"/>
    <property type="match status" value="1"/>
</dbReference>
<dbReference type="GO" id="GO:1990221">
    <property type="term" value="C:L-cysteine desulfurase complex"/>
    <property type="evidence" value="ECO:0007669"/>
    <property type="project" value="TreeGrafter"/>
</dbReference>
<dbReference type="PANTHER" id="PTHR13166">
    <property type="entry name" value="PROTEIN C6ORF149"/>
    <property type="match status" value="1"/>
</dbReference>
<protein>
    <submittedName>
        <fullName evidence="2">Mitochondrial Complex1_LYR family protein</fullName>
    </submittedName>
</protein>
<dbReference type="InterPro" id="IPR051522">
    <property type="entry name" value="ISC_assembly_LYR"/>
</dbReference>
<name>A0A8K0F4K2_ANDGO</name>
<gene>
    <name evidence="2" type="ORF">ANDGO_08807</name>
</gene>
<dbReference type="AlphaFoldDB" id="A0A8K0F4K2"/>
<dbReference type="GO" id="GO:0005739">
    <property type="term" value="C:mitochondrion"/>
    <property type="evidence" value="ECO:0007669"/>
    <property type="project" value="TreeGrafter"/>
</dbReference>
<keyword evidence="3" id="KW-1185">Reference proteome</keyword>
<comment type="caution">
    <text evidence="2">The sequence shown here is derived from an EMBL/GenBank/DDBJ whole genome shotgun (WGS) entry which is preliminary data.</text>
</comment>
<proteinExistence type="predicted"/>
<sequence>MMKQHIIGLYRSLIRAGQHMPTENRRQFIVHRTRAEFRENMHETDTEKIQFLYALGETHLETVKIQAAHLTAVGSRYAWSRETMKKRSEQP</sequence>
<organism evidence="2 3">
    <name type="scientific">Andalucia godoyi</name>
    <name type="common">Flagellate</name>
    <dbReference type="NCBI Taxonomy" id="505711"/>
    <lineage>
        <taxon>Eukaryota</taxon>
        <taxon>Discoba</taxon>
        <taxon>Jakobida</taxon>
        <taxon>Andalucina</taxon>
        <taxon>Andaluciidae</taxon>
        <taxon>Andalucia</taxon>
    </lineage>
</organism>
<dbReference type="CDD" id="cd20251">
    <property type="entry name" value="Complex1_LYR_SF"/>
    <property type="match status" value="1"/>
</dbReference>
<dbReference type="InterPro" id="IPR008011">
    <property type="entry name" value="Complex1_LYR_dom"/>
</dbReference>
<evidence type="ECO:0000313" key="3">
    <source>
        <dbReference type="Proteomes" id="UP000799049"/>
    </source>
</evidence>
<dbReference type="PANTHER" id="PTHR13166:SF7">
    <property type="entry name" value="LYR MOTIF-CONTAINING PROTEIN 4"/>
    <property type="match status" value="1"/>
</dbReference>
<accession>A0A8K0F4K2</accession>
<evidence type="ECO:0000259" key="1">
    <source>
        <dbReference type="Pfam" id="PF05347"/>
    </source>
</evidence>
<evidence type="ECO:0000313" key="2">
    <source>
        <dbReference type="EMBL" id="KAF0852857.1"/>
    </source>
</evidence>
<dbReference type="Proteomes" id="UP000799049">
    <property type="component" value="Unassembled WGS sequence"/>
</dbReference>
<dbReference type="OrthoDB" id="275715at2759"/>
<dbReference type="GO" id="GO:0016226">
    <property type="term" value="P:iron-sulfur cluster assembly"/>
    <property type="evidence" value="ECO:0007669"/>
    <property type="project" value="TreeGrafter"/>
</dbReference>
<dbReference type="EMBL" id="VRVR01000013">
    <property type="protein sequence ID" value="KAF0852857.1"/>
    <property type="molecule type" value="Genomic_DNA"/>
</dbReference>
<reference evidence="2" key="1">
    <citation type="submission" date="2019-09" db="EMBL/GenBank/DDBJ databases">
        <title>The Mitochondrial Proteome of the Jakobid, Andalucia godoyi, a Protist With the Most Gene-Rich and Bacteria-Like Mitochondrial Genome.</title>
        <authorList>
            <person name="Gray M.W."/>
            <person name="Burger G."/>
            <person name="Derelle R."/>
            <person name="Klimes V."/>
            <person name="Leger M."/>
            <person name="Sarrasin M."/>
            <person name="Vlcek C."/>
            <person name="Roger A.J."/>
            <person name="Elias M."/>
            <person name="Lang B.F."/>
        </authorList>
    </citation>
    <scope>NUCLEOTIDE SEQUENCE</scope>
    <source>
        <strain evidence="2">And28</strain>
    </source>
</reference>
<feature type="domain" description="Complex 1 LYR protein" evidence="1">
    <location>
        <begin position="5"/>
        <end position="61"/>
    </location>
</feature>